<feature type="transmembrane region" description="Helical" evidence="1">
    <location>
        <begin position="32"/>
        <end position="50"/>
    </location>
</feature>
<protein>
    <submittedName>
        <fullName evidence="2">Uncharacterized protein</fullName>
    </submittedName>
</protein>
<evidence type="ECO:0000313" key="3">
    <source>
        <dbReference type="Proteomes" id="UP001500962"/>
    </source>
</evidence>
<dbReference type="EMBL" id="BAAADN010000022">
    <property type="protein sequence ID" value="GAA0458797.1"/>
    <property type="molecule type" value="Genomic_DNA"/>
</dbReference>
<evidence type="ECO:0000256" key="1">
    <source>
        <dbReference type="SAM" id="Phobius"/>
    </source>
</evidence>
<evidence type="ECO:0000313" key="2">
    <source>
        <dbReference type="EMBL" id="GAA0458797.1"/>
    </source>
</evidence>
<keyword evidence="1" id="KW-0812">Transmembrane</keyword>
<proteinExistence type="predicted"/>
<organism evidence="2 3">
    <name type="scientific">Halococcus dombrowskii</name>
    <dbReference type="NCBI Taxonomy" id="179637"/>
    <lineage>
        <taxon>Archaea</taxon>
        <taxon>Methanobacteriati</taxon>
        <taxon>Methanobacteriota</taxon>
        <taxon>Stenosarchaea group</taxon>
        <taxon>Halobacteria</taxon>
        <taxon>Halobacteriales</taxon>
        <taxon>Halococcaceae</taxon>
        <taxon>Halococcus</taxon>
    </lineage>
</organism>
<accession>A0AAV3SEI8</accession>
<dbReference type="Proteomes" id="UP001500962">
    <property type="component" value="Unassembled WGS sequence"/>
</dbReference>
<keyword evidence="1" id="KW-1133">Transmembrane helix</keyword>
<name>A0AAV3SEI8_HALDO</name>
<comment type="caution">
    <text evidence="2">The sequence shown here is derived from an EMBL/GenBank/DDBJ whole genome shotgun (WGS) entry which is preliminary data.</text>
</comment>
<reference evidence="2" key="1">
    <citation type="journal article" date="2014" name="Int. J. Syst. Evol. Microbiol.">
        <title>Complete genome sequence of Corynebacterium casei LMG S-19264T (=DSM 44701T), isolated from a smear-ripened cheese.</title>
        <authorList>
            <consortium name="US DOE Joint Genome Institute (JGI-PGF)"/>
            <person name="Walter F."/>
            <person name="Albersmeier A."/>
            <person name="Kalinowski J."/>
            <person name="Ruckert C."/>
        </authorList>
    </citation>
    <scope>NUCLEOTIDE SEQUENCE</scope>
    <source>
        <strain evidence="2">JCM 12289</strain>
    </source>
</reference>
<keyword evidence="1" id="KW-0472">Membrane</keyword>
<sequence>MLAILTLGFAALWFAVSLPALAWLFAASAVGFGALVAAPWLVVTGVVRLLERAQ</sequence>
<reference evidence="2" key="2">
    <citation type="submission" date="2023-12" db="EMBL/GenBank/DDBJ databases">
        <authorList>
            <person name="Sun Q."/>
            <person name="Inoue M."/>
        </authorList>
    </citation>
    <scope>NUCLEOTIDE SEQUENCE</scope>
    <source>
        <strain evidence="2">JCM 12289</strain>
    </source>
</reference>
<dbReference type="AlphaFoldDB" id="A0AAV3SEI8"/>
<gene>
    <name evidence="2" type="ORF">GCM10008985_13830</name>
</gene>